<dbReference type="AlphaFoldDB" id="L7UMW6"/>
<keyword evidence="3" id="KW-1185">Reference proteome</keyword>
<gene>
    <name evidence="2" type="ordered locus">MYSTI_08077</name>
</gene>
<sequence length="121" mass="13394">MLKLFTAYFVCMLVLFVAVPLFARSEDDADYAPPPGMFTGTVIDALSRAPIPGLVVIATSPSLSEAQWARTDDSGGYRLPLLPAGTYTLRFEHPDYPSHTRGDLLLRANQTEQLQVELRPR</sequence>
<dbReference type="EMBL" id="CP004025">
    <property type="protein sequence ID" value="AGC49343.1"/>
    <property type="molecule type" value="Genomic_DNA"/>
</dbReference>
<feature type="chain" id="PRO_5003984240" evidence="1">
    <location>
        <begin position="24"/>
        <end position="121"/>
    </location>
</feature>
<dbReference type="STRING" id="1278073.MYSTI_08077"/>
<reference evidence="2 3" key="1">
    <citation type="journal article" date="2013" name="Genome Announc.">
        <title>Complete genome sequence of Myxococcus stipitatus strain DSM 14675, a fruiting myxobacterium.</title>
        <authorList>
            <person name="Huntley S."/>
            <person name="Kneip S."/>
            <person name="Treuner-Lange A."/>
            <person name="Sogaard-Andersen L."/>
        </authorList>
    </citation>
    <scope>NUCLEOTIDE SEQUENCE [LARGE SCALE GENOMIC DNA]</scope>
    <source>
        <strain evidence="3">DSM 14675 / JCM 12634 / Mx s8</strain>
    </source>
</reference>
<evidence type="ECO:0000313" key="2">
    <source>
        <dbReference type="EMBL" id="AGC49343.1"/>
    </source>
</evidence>
<dbReference type="Gene3D" id="2.60.40.1120">
    <property type="entry name" value="Carboxypeptidase-like, regulatory domain"/>
    <property type="match status" value="1"/>
</dbReference>
<dbReference type="eggNOG" id="COG2304">
    <property type="taxonomic scope" value="Bacteria"/>
</dbReference>
<dbReference type="KEGG" id="msd:MYSTI_08077"/>
<dbReference type="HOGENOM" id="CLU_2035525_0_0_7"/>
<accession>L7UMW6</accession>
<dbReference type="GO" id="GO:0030246">
    <property type="term" value="F:carbohydrate binding"/>
    <property type="evidence" value="ECO:0007669"/>
    <property type="project" value="InterPro"/>
</dbReference>
<dbReference type="Pfam" id="PF13620">
    <property type="entry name" value="CarboxypepD_reg"/>
    <property type="match status" value="1"/>
</dbReference>
<dbReference type="InterPro" id="IPR013784">
    <property type="entry name" value="Carb-bd-like_fold"/>
</dbReference>
<dbReference type="PATRIC" id="fig|1278073.3.peg.8221"/>
<evidence type="ECO:0000256" key="1">
    <source>
        <dbReference type="SAM" id="SignalP"/>
    </source>
</evidence>
<dbReference type="Proteomes" id="UP000011131">
    <property type="component" value="Chromosome"/>
</dbReference>
<protein>
    <submittedName>
        <fullName evidence="2">TonB-dependent receptor</fullName>
    </submittedName>
</protein>
<dbReference type="SUPFAM" id="SSF49452">
    <property type="entry name" value="Starch-binding domain-like"/>
    <property type="match status" value="1"/>
</dbReference>
<evidence type="ECO:0000313" key="3">
    <source>
        <dbReference type="Proteomes" id="UP000011131"/>
    </source>
</evidence>
<proteinExistence type="predicted"/>
<keyword evidence="1" id="KW-0732">Signal</keyword>
<keyword evidence="2" id="KW-0675">Receptor</keyword>
<feature type="signal peptide" evidence="1">
    <location>
        <begin position="1"/>
        <end position="23"/>
    </location>
</feature>
<organism evidence="2 3">
    <name type="scientific">Myxococcus stipitatus (strain DSM 14675 / JCM 12634 / Mx s8)</name>
    <dbReference type="NCBI Taxonomy" id="1278073"/>
    <lineage>
        <taxon>Bacteria</taxon>
        <taxon>Pseudomonadati</taxon>
        <taxon>Myxococcota</taxon>
        <taxon>Myxococcia</taxon>
        <taxon>Myxococcales</taxon>
        <taxon>Cystobacterineae</taxon>
        <taxon>Myxococcaceae</taxon>
        <taxon>Myxococcus</taxon>
    </lineage>
</organism>
<name>L7UMW6_MYXSD</name>